<dbReference type="PROSITE" id="PS50234">
    <property type="entry name" value="VWFA"/>
    <property type="match status" value="1"/>
</dbReference>
<reference evidence="2 3" key="1">
    <citation type="journal article" date="1998" name="Nature">
        <title>The complete genome of the hyperthermophilic bacterium Aquifex aeolicus.</title>
        <authorList>
            <person name="Deckert G."/>
            <person name="Warren P.V."/>
            <person name="Gaasterland T."/>
            <person name="Young W.G."/>
            <person name="Lenox A.L."/>
            <person name="Graham D.E."/>
            <person name="Overbeek R."/>
            <person name="Snead M.A."/>
            <person name="Keller M."/>
            <person name="Aujay M."/>
            <person name="Huber R."/>
            <person name="Feldman R.A."/>
            <person name="Short J.M."/>
            <person name="Olson G.J."/>
            <person name="Swanson R.V."/>
        </authorList>
    </citation>
    <scope>NUCLEOTIDE SEQUENCE [LARGE SCALE GENOMIC DNA]</scope>
    <source>
        <strain evidence="2 3">VF5</strain>
    </source>
</reference>
<dbReference type="InterPro" id="IPR036465">
    <property type="entry name" value="vWFA_dom_sf"/>
</dbReference>
<dbReference type="CDD" id="cd00198">
    <property type="entry name" value="vWFA"/>
    <property type="match status" value="1"/>
</dbReference>
<dbReference type="PANTHER" id="PTHR41248:SF1">
    <property type="entry name" value="NORD PROTEIN"/>
    <property type="match status" value="1"/>
</dbReference>
<evidence type="ECO:0000259" key="1">
    <source>
        <dbReference type="PROSITE" id="PS50234"/>
    </source>
</evidence>
<dbReference type="Pfam" id="PF00092">
    <property type="entry name" value="VWA"/>
    <property type="match status" value="1"/>
</dbReference>
<dbReference type="eggNOG" id="COG2304">
    <property type="taxonomic scope" value="Bacteria"/>
</dbReference>
<dbReference type="AlphaFoldDB" id="O66676"/>
<dbReference type="RefSeq" id="WP_010880174.1">
    <property type="nucleotide sequence ID" value="NC_000918.1"/>
</dbReference>
<dbReference type="STRING" id="224324.aq_345"/>
<dbReference type="InParanoid" id="O66676"/>
<dbReference type="InterPro" id="IPR051928">
    <property type="entry name" value="NorD/CobT"/>
</dbReference>
<dbReference type="InterPro" id="IPR002035">
    <property type="entry name" value="VWF_A"/>
</dbReference>
<dbReference type="PIR" id="H70330">
    <property type="entry name" value="H70330"/>
</dbReference>
<sequence>MKEKWKSIANLLEEEFDLEVQPSYEGWGAGYDPKFLPILEMWAKGEVEEIPQGAKIPRGVIFNVVDFLKKSEDYTVNSIRHEIGLLLNTHFPSWRFGQREVFRAGYVPTSFLVLFAVLESLKTDNKIIEELPSAFVSLKARYKEILSQIKAPYPYHQLALSFVYAWINEEQDTSEEVKHYHSTMEKAFYEYLKEKNPQSAYDIVTEELWQKFRVLVDLSKDLNYVDLLIEEARGRKREDAHRARIMTDILSKLPEELRNYIKENKDKSAVELPKEDVKVILKALEAIPDWMKDYMKQMSYMSLLEKDIEFLNFFLPKTLEIDVEHRGFVSFIFKAWEEISASQNLKSKKKQEEEEELSDLDKKFKKEHGLTQKEFQKYRLILKSVLPYVEHFKRKFDNFLPKEEELWDGKHFRGKRINPRRIATEVPIGRGRIFMRREVPQRKELIFELLMDISSSMKKEEKILNALKSLILVSEVLDKLKMEFSIKVFNENVYTLKDFSEDYKVAKARIMDLLNDLGGSTDLSKAITVGVESLEVVMKKEHKKGVLILFTDGQPTKGLRGEELKYFISQMKMKLPIVAIGVGEATHMVKEYFDKTGLSVEDISKLPSAFSFVMENQFKRLLSVA</sequence>
<dbReference type="Gene3D" id="3.40.50.410">
    <property type="entry name" value="von Willebrand factor, type A domain"/>
    <property type="match status" value="1"/>
</dbReference>
<keyword evidence="3" id="KW-1185">Reference proteome</keyword>
<dbReference type="PANTHER" id="PTHR41248">
    <property type="entry name" value="NORD PROTEIN"/>
    <property type="match status" value="1"/>
</dbReference>
<dbReference type="Proteomes" id="UP000000798">
    <property type="component" value="Chromosome"/>
</dbReference>
<evidence type="ECO:0000313" key="3">
    <source>
        <dbReference type="Proteomes" id="UP000000798"/>
    </source>
</evidence>
<dbReference type="SMART" id="SM00327">
    <property type="entry name" value="VWA"/>
    <property type="match status" value="1"/>
</dbReference>
<protein>
    <recommendedName>
        <fullName evidence="1">VWFA domain-containing protein</fullName>
    </recommendedName>
</protein>
<evidence type="ECO:0000313" key="2">
    <source>
        <dbReference type="EMBL" id="AAC06645.1"/>
    </source>
</evidence>
<dbReference type="EnsemblBacteria" id="AAC06645">
    <property type="protein sequence ID" value="AAC06645"/>
    <property type="gene ID" value="aq_345"/>
</dbReference>
<organism evidence="2 3">
    <name type="scientific">Aquifex aeolicus (strain VF5)</name>
    <dbReference type="NCBI Taxonomy" id="224324"/>
    <lineage>
        <taxon>Bacteria</taxon>
        <taxon>Pseudomonadati</taxon>
        <taxon>Aquificota</taxon>
        <taxon>Aquificia</taxon>
        <taxon>Aquificales</taxon>
        <taxon>Aquificaceae</taxon>
        <taxon>Aquifex</taxon>
    </lineage>
</organism>
<dbReference type="KEGG" id="aae:aq_345"/>
<dbReference type="EMBL" id="AE000657">
    <property type="protein sequence ID" value="AAC06645.1"/>
    <property type="molecule type" value="Genomic_DNA"/>
</dbReference>
<dbReference type="OrthoDB" id="9533at2"/>
<dbReference type="HOGENOM" id="CLU_454758_0_0_0"/>
<dbReference type="SUPFAM" id="SSF53300">
    <property type="entry name" value="vWA-like"/>
    <property type="match status" value="1"/>
</dbReference>
<name>O66676_AQUAE</name>
<gene>
    <name evidence="2" type="ordered locus">aq_345</name>
</gene>
<proteinExistence type="predicted"/>
<feature type="domain" description="VWFA" evidence="1">
    <location>
        <begin position="446"/>
        <end position="625"/>
    </location>
</feature>
<accession>O66676</accession>
<dbReference type="PATRIC" id="fig|224324.8.peg.280"/>